<dbReference type="AlphaFoldDB" id="A0A139HIA9"/>
<dbReference type="EMBL" id="LFZN01000044">
    <property type="protein sequence ID" value="KXT02218.1"/>
    <property type="molecule type" value="Genomic_DNA"/>
</dbReference>
<reference evidence="1 2" key="1">
    <citation type="submission" date="2015-07" db="EMBL/GenBank/DDBJ databases">
        <title>Comparative genomics of the Sigatoka disease complex on banana suggests a link between parallel evolutionary changes in Pseudocercospora fijiensis and Pseudocercospora eumusae and increased virulence on the banana host.</title>
        <authorList>
            <person name="Chang T.-C."/>
            <person name="Salvucci A."/>
            <person name="Crous P.W."/>
            <person name="Stergiopoulos I."/>
        </authorList>
    </citation>
    <scope>NUCLEOTIDE SEQUENCE [LARGE SCALE GENOMIC DNA]</scope>
    <source>
        <strain evidence="1 2">CBS 114824</strain>
    </source>
</reference>
<dbReference type="Gene3D" id="3.30.710.10">
    <property type="entry name" value="Potassium Channel Kv1.1, Chain A"/>
    <property type="match status" value="1"/>
</dbReference>
<organism evidence="1 2">
    <name type="scientific">Pseudocercospora eumusae</name>
    <dbReference type="NCBI Taxonomy" id="321146"/>
    <lineage>
        <taxon>Eukaryota</taxon>
        <taxon>Fungi</taxon>
        <taxon>Dikarya</taxon>
        <taxon>Ascomycota</taxon>
        <taxon>Pezizomycotina</taxon>
        <taxon>Dothideomycetes</taxon>
        <taxon>Dothideomycetidae</taxon>
        <taxon>Mycosphaerellales</taxon>
        <taxon>Mycosphaerellaceae</taxon>
        <taxon>Pseudocercospora</taxon>
    </lineage>
</organism>
<name>A0A139HIA9_9PEZI</name>
<keyword evidence="2" id="KW-1185">Reference proteome</keyword>
<gene>
    <name evidence="1" type="ORF">AC578_5056</name>
</gene>
<evidence type="ECO:0000313" key="1">
    <source>
        <dbReference type="EMBL" id="KXT02218.1"/>
    </source>
</evidence>
<evidence type="ECO:0008006" key="3">
    <source>
        <dbReference type="Google" id="ProtNLM"/>
    </source>
</evidence>
<proteinExistence type="predicted"/>
<sequence>MEALTKFASTFHEDQVITVILEDGGCFNVQKAVLHNASSFFVEILDREDINQLEIRCPTGAFELFLYWLCNLKLPALSKHLEECHVDDFDEMNDDIQVRLVQLWVCAGSWLMTSLQNAAMRALLKVLEGRYVVLAAVKTAFELSAPDSPIVSVMLREFVHQCEDSEDFLNSTEMEELGKLPGFLAAFIGKVLSHKGNQPLASSVNSEDEQMFMV</sequence>
<protein>
    <recommendedName>
        <fullName evidence="3">BTB domain-containing protein</fullName>
    </recommendedName>
</protein>
<dbReference type="InterPro" id="IPR011333">
    <property type="entry name" value="SKP1/BTB/POZ_sf"/>
</dbReference>
<dbReference type="OrthoDB" id="3650636at2759"/>
<accession>A0A139HIA9</accession>
<evidence type="ECO:0000313" key="2">
    <source>
        <dbReference type="Proteomes" id="UP000070133"/>
    </source>
</evidence>
<comment type="caution">
    <text evidence="1">The sequence shown here is derived from an EMBL/GenBank/DDBJ whole genome shotgun (WGS) entry which is preliminary data.</text>
</comment>
<dbReference type="Proteomes" id="UP000070133">
    <property type="component" value="Unassembled WGS sequence"/>
</dbReference>
<dbReference type="EMBL" id="LFZN01000044">
    <property type="protein sequence ID" value="KXT02219.1"/>
    <property type="molecule type" value="Genomic_DNA"/>
</dbReference>